<dbReference type="EMBL" id="UGXD01000002">
    <property type="protein sequence ID" value="SUG31868.1"/>
    <property type="molecule type" value="Genomic_DNA"/>
</dbReference>
<dbReference type="PANTHER" id="PTHR42709:SF4">
    <property type="entry name" value="INNER MEMBRANE PROTEIN YQAA"/>
    <property type="match status" value="1"/>
</dbReference>
<feature type="domain" description="VTT" evidence="2">
    <location>
        <begin position="49"/>
        <end position="153"/>
    </location>
</feature>
<name>A0A379SS90_SALER</name>
<feature type="transmembrane region" description="Helical" evidence="1">
    <location>
        <begin position="21"/>
        <end position="42"/>
    </location>
</feature>
<dbReference type="InterPro" id="IPR051311">
    <property type="entry name" value="DedA_domain"/>
</dbReference>
<protein>
    <submittedName>
        <fullName evidence="3">Membrane protein</fullName>
    </submittedName>
</protein>
<dbReference type="GO" id="GO:0005886">
    <property type="term" value="C:plasma membrane"/>
    <property type="evidence" value="ECO:0007669"/>
    <property type="project" value="UniProtKB-ARBA"/>
</dbReference>
<reference evidence="3 4" key="1">
    <citation type="submission" date="2018-06" db="EMBL/GenBank/DDBJ databases">
        <authorList>
            <consortium name="Pathogen Informatics"/>
            <person name="Doyle S."/>
        </authorList>
    </citation>
    <scope>NUCLEOTIDE SEQUENCE [LARGE SCALE GENOMIC DNA]</scope>
    <source>
        <strain evidence="3 4">NCTC7304</strain>
    </source>
</reference>
<accession>A0A379SS90</accession>
<sequence length="162" mass="17865">MPILVYRRRGGRDGCRRCSTIVSDGLSLLSLFASSFLSATLLPGNSEVVLVAMMVSGVSHPWILVLTATMGNSLGGVTNVILGRFFPLRKTSRWQEKAAGWLKRYGAATLLLSWMPIIGDLLCLLAGWMRIPWGRTIFFLCLGKALRYVALAAATIQGMMWW</sequence>
<keyword evidence="1" id="KW-1133">Transmembrane helix</keyword>
<feature type="transmembrane region" description="Helical" evidence="1">
    <location>
        <begin position="137"/>
        <end position="156"/>
    </location>
</feature>
<dbReference type="PANTHER" id="PTHR42709">
    <property type="entry name" value="ALKALINE PHOSPHATASE LIKE PROTEIN"/>
    <property type="match status" value="1"/>
</dbReference>
<dbReference type="Proteomes" id="UP000254762">
    <property type="component" value="Unassembled WGS sequence"/>
</dbReference>
<dbReference type="AlphaFoldDB" id="A0A379SS90"/>
<dbReference type="Pfam" id="PF09335">
    <property type="entry name" value="VTT_dom"/>
    <property type="match status" value="1"/>
</dbReference>
<keyword evidence="1" id="KW-0472">Membrane</keyword>
<organism evidence="3 4">
    <name type="scientific">Salmonella enterica subsp. arizonae</name>
    <dbReference type="NCBI Taxonomy" id="59203"/>
    <lineage>
        <taxon>Bacteria</taxon>
        <taxon>Pseudomonadati</taxon>
        <taxon>Pseudomonadota</taxon>
        <taxon>Gammaproteobacteria</taxon>
        <taxon>Enterobacterales</taxon>
        <taxon>Enterobacteriaceae</taxon>
        <taxon>Salmonella</taxon>
    </lineage>
</organism>
<evidence type="ECO:0000313" key="4">
    <source>
        <dbReference type="Proteomes" id="UP000254762"/>
    </source>
</evidence>
<feature type="transmembrane region" description="Helical" evidence="1">
    <location>
        <begin position="62"/>
        <end position="86"/>
    </location>
</feature>
<evidence type="ECO:0000259" key="2">
    <source>
        <dbReference type="Pfam" id="PF09335"/>
    </source>
</evidence>
<evidence type="ECO:0000256" key="1">
    <source>
        <dbReference type="SAM" id="Phobius"/>
    </source>
</evidence>
<proteinExistence type="predicted"/>
<gene>
    <name evidence="3" type="primary">yqaA</name>
    <name evidence="3" type="ORF">NCTC7304_01272</name>
</gene>
<keyword evidence="1" id="KW-0812">Transmembrane</keyword>
<evidence type="ECO:0000313" key="3">
    <source>
        <dbReference type="EMBL" id="SUG31868.1"/>
    </source>
</evidence>
<feature type="transmembrane region" description="Helical" evidence="1">
    <location>
        <begin position="107"/>
        <end position="131"/>
    </location>
</feature>
<dbReference type="InterPro" id="IPR032816">
    <property type="entry name" value="VTT_dom"/>
</dbReference>